<keyword evidence="7 9" id="KW-0811">Translocation</keyword>
<dbReference type="CDD" id="cd18803">
    <property type="entry name" value="SF2_C_secA"/>
    <property type="match status" value="1"/>
</dbReference>
<evidence type="ECO:0000313" key="14">
    <source>
        <dbReference type="Proteomes" id="UP001597314"/>
    </source>
</evidence>
<dbReference type="HAMAP" id="MF_01382">
    <property type="entry name" value="SecA"/>
    <property type="match status" value="1"/>
</dbReference>
<dbReference type="InterPro" id="IPR011115">
    <property type="entry name" value="SecA_DEAD"/>
</dbReference>
<evidence type="ECO:0000259" key="11">
    <source>
        <dbReference type="PROSITE" id="PS51192"/>
    </source>
</evidence>
<evidence type="ECO:0000256" key="10">
    <source>
        <dbReference type="SAM" id="MobiDB-lite"/>
    </source>
</evidence>
<dbReference type="PANTHER" id="PTHR30612">
    <property type="entry name" value="SECA INNER MEMBRANE COMPONENT OF SEC PROTEIN SECRETION SYSTEM"/>
    <property type="match status" value="1"/>
</dbReference>
<keyword evidence="1 9" id="KW-0813">Transport</keyword>
<keyword evidence="5 9" id="KW-0653">Protein transport</keyword>
<gene>
    <name evidence="9" type="primary">secA</name>
    <name evidence="13" type="ORF">ACFSOX_01940</name>
</gene>
<evidence type="ECO:0000256" key="4">
    <source>
        <dbReference type="ARBA" id="ARBA00022840"/>
    </source>
</evidence>
<dbReference type="Pfam" id="PF07517">
    <property type="entry name" value="SecA_DEAD"/>
    <property type="match status" value="1"/>
</dbReference>
<dbReference type="Proteomes" id="UP001597314">
    <property type="component" value="Unassembled WGS sequence"/>
</dbReference>
<dbReference type="InterPro" id="IPR014001">
    <property type="entry name" value="Helicase_ATP-bd"/>
</dbReference>
<protein>
    <recommendedName>
        <fullName evidence="9">Protein translocase subunit SecA</fullName>
        <ecNumber evidence="9">7.4.2.8</ecNumber>
    </recommendedName>
</protein>
<feature type="binding site" evidence="9">
    <location>
        <position position="559"/>
    </location>
    <ligand>
        <name>ATP</name>
        <dbReference type="ChEBI" id="CHEBI:30616"/>
    </ligand>
</feature>
<proteinExistence type="inferred from homology"/>
<comment type="subunit">
    <text evidence="9">Monomer and homodimer. Part of the essential Sec protein translocation apparatus which comprises SecA, SecYEG and auxiliary proteins SecDF-YajC and YidC.</text>
</comment>
<evidence type="ECO:0000256" key="9">
    <source>
        <dbReference type="HAMAP-Rule" id="MF_01382"/>
    </source>
</evidence>
<reference evidence="14" key="1">
    <citation type="journal article" date="2019" name="Int. J. Syst. Evol. Microbiol.">
        <title>The Global Catalogue of Microorganisms (GCM) 10K type strain sequencing project: providing services to taxonomists for standard genome sequencing and annotation.</title>
        <authorList>
            <consortium name="The Broad Institute Genomics Platform"/>
            <consortium name="The Broad Institute Genome Sequencing Center for Infectious Disease"/>
            <person name="Wu L."/>
            <person name="Ma J."/>
        </authorList>
    </citation>
    <scope>NUCLEOTIDE SEQUENCE [LARGE SCALE GENOMIC DNA]</scope>
    <source>
        <strain evidence="14">CGMCC 1.6774</strain>
    </source>
</reference>
<dbReference type="PROSITE" id="PS51196">
    <property type="entry name" value="SECA_MOTOR_DEAD"/>
    <property type="match status" value="1"/>
</dbReference>
<evidence type="ECO:0000256" key="3">
    <source>
        <dbReference type="ARBA" id="ARBA00022741"/>
    </source>
</evidence>
<feature type="domain" description="SecA family profile" evidence="12">
    <location>
        <begin position="43"/>
        <end position="636"/>
    </location>
</feature>
<comment type="function">
    <text evidence="9">Part of the Sec protein translocase complex. Interacts with the SecYEG preprotein conducting channel. Has a central role in coupling the hydrolysis of ATP to the transfer of proteins into and across the cell membrane, serving both as a receptor for the preprotein-SecB complex and as an ATP-driven molecular motor driving the stepwise translocation of polypeptide chains across the membrane.</text>
</comment>
<dbReference type="CDD" id="cd17928">
    <property type="entry name" value="DEXDc_SecA"/>
    <property type="match status" value="1"/>
</dbReference>
<feature type="region of interest" description="Disordered" evidence="10">
    <location>
        <begin position="1"/>
        <end position="31"/>
    </location>
</feature>
<dbReference type="InterPro" id="IPR036670">
    <property type="entry name" value="SecA_X-link_sf"/>
</dbReference>
<keyword evidence="9" id="KW-0963">Cytoplasm</keyword>
<sequence>MSDAALRFVDAPDRPATGRRLPALQPYPERRLPRPDRLTRAVEAVRSVIVPRLAGMRTRRLRAVVAPAAAQAERLRMLGDDALRHEALALRHRLRATMVPDRPPDTALTALAFALVREASGRILGMRHHDVQLVGAFAMVSGMIAEMDTGEGKTLTATLAAVTMALAGWPVHVVTVNDYLAKRDAETMMPLYGFFGLDVGVVVQGLAPEARRTAYACAVTYCTNKELAFDYLKDRLALGQARGALRLKLGPLGGDDRAGKLLLRGLHFAIVDEADSVFVDEARTPLILSRQASSAAEARLYEQAIALARDLAEGHDFVRHAAERRLELTAAGRARVAAIARGLGGDWRGRANREGLALQALTALLTIDRDEHYIVRDGKVQMVDEYTGRIMPDRFWTDGLHQMIEIKEGCAISGRRVTLARMTYQRFFRRYRRLSGMTGTGREIAGELWRVYGLPVARIPTHKPSRRVVLPDTVLITAEERWAAIAQECRRLVARGVPVLIGTRSVAASEVMSRHLATAGIDHVVLSAAQDAAEAEIVAQAGQPGRVTVATNIAGRGTDIKIAESVKAAGGLHVIMSERHDARRIDRQLAGRCARQGEAGLFRAILSLDDAILAGSHLRWVRALARLGGPAARRIALRHAQKRAERLHARMRRDLLRNDESLDHALAFSGKSE</sequence>
<feature type="binding site" evidence="9">
    <location>
        <begin position="150"/>
        <end position="154"/>
    </location>
    <ligand>
        <name>ATP</name>
        <dbReference type="ChEBI" id="CHEBI:30616"/>
    </ligand>
</feature>
<dbReference type="PANTHER" id="PTHR30612:SF0">
    <property type="entry name" value="CHLOROPLAST PROTEIN-TRANSPORTING ATPASE"/>
    <property type="match status" value="1"/>
</dbReference>
<dbReference type="PRINTS" id="PR00906">
    <property type="entry name" value="SECA"/>
</dbReference>
<organism evidence="13 14">
    <name type="scientific">Rhodoplanes azumiensis</name>
    <dbReference type="NCBI Taxonomy" id="1897628"/>
    <lineage>
        <taxon>Bacteria</taxon>
        <taxon>Pseudomonadati</taxon>
        <taxon>Pseudomonadota</taxon>
        <taxon>Alphaproteobacteria</taxon>
        <taxon>Hyphomicrobiales</taxon>
        <taxon>Nitrobacteraceae</taxon>
        <taxon>Rhodoplanes</taxon>
    </lineage>
</organism>
<dbReference type="InterPro" id="IPR011130">
    <property type="entry name" value="SecA_preprotein_X-link_dom"/>
</dbReference>
<keyword evidence="14" id="KW-1185">Reference proteome</keyword>
<dbReference type="RefSeq" id="WP_378476103.1">
    <property type="nucleotide sequence ID" value="NZ_JBHUIW010000002.1"/>
</dbReference>
<dbReference type="InterPro" id="IPR000185">
    <property type="entry name" value="SecA"/>
</dbReference>
<comment type="subcellular location">
    <subcellularLocation>
        <location evidence="9">Cell membrane</location>
        <topology evidence="9">Peripheral membrane protein</topology>
        <orientation evidence="9">Cytoplasmic side</orientation>
    </subcellularLocation>
    <subcellularLocation>
        <location evidence="9">Cytoplasm</location>
    </subcellularLocation>
    <text evidence="9">Distribution is 50-50.</text>
</comment>
<comment type="caution">
    <text evidence="13">The sequence shown here is derived from an EMBL/GenBank/DDBJ whole genome shotgun (WGS) entry which is preliminary data.</text>
</comment>
<dbReference type="EC" id="7.4.2.8" evidence="9"/>
<evidence type="ECO:0000256" key="7">
    <source>
        <dbReference type="ARBA" id="ARBA00023010"/>
    </source>
</evidence>
<dbReference type="SUPFAM" id="SSF81767">
    <property type="entry name" value="Pre-protein crosslinking domain of SecA"/>
    <property type="match status" value="1"/>
</dbReference>
<dbReference type="EMBL" id="JBHUIW010000002">
    <property type="protein sequence ID" value="MFD2180900.1"/>
    <property type="molecule type" value="Genomic_DNA"/>
</dbReference>
<evidence type="ECO:0000256" key="2">
    <source>
        <dbReference type="ARBA" id="ARBA00022475"/>
    </source>
</evidence>
<dbReference type="PROSITE" id="PS51192">
    <property type="entry name" value="HELICASE_ATP_BIND_1"/>
    <property type="match status" value="1"/>
</dbReference>
<evidence type="ECO:0000256" key="8">
    <source>
        <dbReference type="ARBA" id="ARBA00023136"/>
    </source>
</evidence>
<evidence type="ECO:0000259" key="12">
    <source>
        <dbReference type="PROSITE" id="PS51196"/>
    </source>
</evidence>
<dbReference type="Pfam" id="PF21090">
    <property type="entry name" value="P-loop_SecA"/>
    <property type="match status" value="1"/>
</dbReference>
<dbReference type="Gene3D" id="3.40.50.300">
    <property type="entry name" value="P-loop containing nucleotide triphosphate hydrolases"/>
    <property type="match status" value="2"/>
</dbReference>
<dbReference type="SUPFAM" id="SSF52540">
    <property type="entry name" value="P-loop containing nucleoside triphosphate hydrolases"/>
    <property type="match status" value="2"/>
</dbReference>
<evidence type="ECO:0000313" key="13">
    <source>
        <dbReference type="EMBL" id="MFD2180900.1"/>
    </source>
</evidence>
<dbReference type="SMART" id="SM00958">
    <property type="entry name" value="SecA_PP_bind"/>
    <property type="match status" value="1"/>
</dbReference>
<accession>A0ABW5AFM9</accession>
<keyword evidence="2 9" id="KW-1003">Cell membrane</keyword>
<comment type="catalytic activity">
    <reaction evidence="9">
        <text>ATP + H2O + cellular proteinSide 1 = ADP + phosphate + cellular proteinSide 2.</text>
        <dbReference type="EC" id="7.4.2.8"/>
    </reaction>
</comment>
<comment type="similarity">
    <text evidence="9">Belongs to the SecA family.</text>
</comment>
<dbReference type="Pfam" id="PF01043">
    <property type="entry name" value="SecA_PP_bind"/>
    <property type="match status" value="1"/>
</dbReference>
<evidence type="ECO:0000256" key="5">
    <source>
        <dbReference type="ARBA" id="ARBA00022927"/>
    </source>
</evidence>
<feature type="binding site" evidence="9">
    <location>
        <position position="132"/>
    </location>
    <ligand>
        <name>ATP</name>
        <dbReference type="ChEBI" id="CHEBI:30616"/>
    </ligand>
</feature>
<keyword evidence="3 9" id="KW-0547">Nucleotide-binding</keyword>
<name>A0ABW5AFM9_9BRAD</name>
<dbReference type="SMART" id="SM00957">
    <property type="entry name" value="SecA_DEAD"/>
    <property type="match status" value="1"/>
</dbReference>
<keyword evidence="6 9" id="KW-1278">Translocase</keyword>
<feature type="domain" description="Helicase ATP-binding" evidence="11">
    <location>
        <begin position="134"/>
        <end position="289"/>
    </location>
</feature>
<dbReference type="Gene3D" id="3.90.1440.10">
    <property type="entry name" value="SecA, preprotein cross-linking domain"/>
    <property type="match status" value="1"/>
</dbReference>
<dbReference type="InterPro" id="IPR014018">
    <property type="entry name" value="SecA_motor_DEAD"/>
</dbReference>
<keyword evidence="4 9" id="KW-0067">ATP-binding</keyword>
<dbReference type="InterPro" id="IPR044722">
    <property type="entry name" value="SecA_SF2_C"/>
</dbReference>
<evidence type="ECO:0000256" key="6">
    <source>
        <dbReference type="ARBA" id="ARBA00022967"/>
    </source>
</evidence>
<evidence type="ECO:0000256" key="1">
    <source>
        <dbReference type="ARBA" id="ARBA00022448"/>
    </source>
</evidence>
<keyword evidence="8 9" id="KW-0472">Membrane</keyword>
<dbReference type="InterPro" id="IPR027417">
    <property type="entry name" value="P-loop_NTPase"/>
</dbReference>